<evidence type="ECO:0000256" key="1">
    <source>
        <dbReference type="SAM" id="SignalP"/>
    </source>
</evidence>
<accession>A0ABT8TAA0</accession>
<feature type="signal peptide" evidence="1">
    <location>
        <begin position="1"/>
        <end position="29"/>
    </location>
</feature>
<dbReference type="RefSeq" id="WP_302711051.1">
    <property type="nucleotide sequence ID" value="NZ_JAULRT010000032.1"/>
</dbReference>
<organism evidence="2 3">
    <name type="scientific">Gilvimarinus algae</name>
    <dbReference type="NCBI Taxonomy" id="3058037"/>
    <lineage>
        <taxon>Bacteria</taxon>
        <taxon>Pseudomonadati</taxon>
        <taxon>Pseudomonadota</taxon>
        <taxon>Gammaproteobacteria</taxon>
        <taxon>Cellvibrionales</taxon>
        <taxon>Cellvibrionaceae</taxon>
        <taxon>Gilvimarinus</taxon>
    </lineage>
</organism>
<protein>
    <recommendedName>
        <fullName evidence="4">YfiR family protein</fullName>
    </recommendedName>
</protein>
<keyword evidence="3" id="KW-1185">Reference proteome</keyword>
<evidence type="ECO:0008006" key="4">
    <source>
        <dbReference type="Google" id="ProtNLM"/>
    </source>
</evidence>
<dbReference type="EMBL" id="JAULRT010000032">
    <property type="protein sequence ID" value="MDO3380928.1"/>
    <property type="molecule type" value="Genomic_DNA"/>
</dbReference>
<evidence type="ECO:0000313" key="2">
    <source>
        <dbReference type="EMBL" id="MDO3380928.1"/>
    </source>
</evidence>
<feature type="chain" id="PRO_5045605564" description="YfiR family protein" evidence="1">
    <location>
        <begin position="30"/>
        <end position="188"/>
    </location>
</feature>
<dbReference type="Proteomes" id="UP001168380">
    <property type="component" value="Unassembled WGS sequence"/>
</dbReference>
<reference evidence="2" key="1">
    <citation type="submission" date="2023-07" db="EMBL/GenBank/DDBJ databases">
        <title>Gilvimarinus algae sp. nov., isolated from the surface of Kelp.</title>
        <authorList>
            <person name="Sun Y.Y."/>
            <person name="Gong Y."/>
            <person name="Du Z.J."/>
        </authorList>
    </citation>
    <scope>NUCLEOTIDE SEQUENCE</scope>
    <source>
        <strain evidence="2">SDUM040014</strain>
    </source>
</reference>
<name>A0ABT8TAA0_9GAMM</name>
<sequence length="188" mass="20607">MSPGKHKTRLARFLQCLLLSLVLSFPSHSLVADAFSDRRAYVGLKLFRTLLAADLDAPGKSGNTIYFVYATDQALAEQHAKQYADNAPKAEDISLETIPLERLISQKTQAGGVFVSQKLNGLELDTLVNYAKRQHVITFSPYEGDVEAGVLGGLAVEATIKPYINVNTLSLSAVNIKSFYLKVAKLYE</sequence>
<gene>
    <name evidence="2" type="ORF">QWI16_02005</name>
</gene>
<keyword evidence="1" id="KW-0732">Signal</keyword>
<proteinExistence type="predicted"/>
<comment type="caution">
    <text evidence="2">The sequence shown here is derived from an EMBL/GenBank/DDBJ whole genome shotgun (WGS) entry which is preliminary data.</text>
</comment>
<evidence type="ECO:0000313" key="3">
    <source>
        <dbReference type="Proteomes" id="UP001168380"/>
    </source>
</evidence>